<sequence length="203" mass="22487">MKHTVRLTALAEISGRTRDTIRALQNRQITPWDDTEFADQPGYRNYTGLHALTLVLAEMLSGMNIHADRAAELVRDNLHVVNKFLDGIDKGKGVQPLFIANIVTLEFDSWVGRNWKETELLSTGTFEEIANTFAAKGELAGQEKQTRGGRSIERSTGVINVAVVALAEAYLILKERAEAAGFVLDGRKIYKIKDAETEEGDSL</sequence>
<evidence type="ECO:0008006" key="3">
    <source>
        <dbReference type="Google" id="ProtNLM"/>
    </source>
</evidence>
<reference evidence="2" key="1">
    <citation type="journal article" date="2019" name="Int. J. Syst. Evol. Microbiol.">
        <title>The Global Catalogue of Microorganisms (GCM) 10K type strain sequencing project: providing services to taxonomists for standard genome sequencing and annotation.</title>
        <authorList>
            <consortium name="The Broad Institute Genomics Platform"/>
            <consortium name="The Broad Institute Genome Sequencing Center for Infectious Disease"/>
            <person name="Wu L."/>
            <person name="Ma J."/>
        </authorList>
    </citation>
    <scope>NUCLEOTIDE SEQUENCE [LARGE SCALE GENOMIC DNA]</scope>
    <source>
        <strain evidence="2">CCUG 55328</strain>
    </source>
</reference>
<keyword evidence="2" id="KW-1185">Reference proteome</keyword>
<evidence type="ECO:0000313" key="1">
    <source>
        <dbReference type="EMBL" id="MFD1193348.1"/>
    </source>
</evidence>
<dbReference type="Proteomes" id="UP001597151">
    <property type="component" value="Unassembled WGS sequence"/>
</dbReference>
<dbReference type="RefSeq" id="WP_380788549.1">
    <property type="nucleotide sequence ID" value="NZ_JBHTKR010000001.1"/>
</dbReference>
<organism evidence="1 2">
    <name type="scientific">Seohaeicola saemankumensis</name>
    <dbReference type="NCBI Taxonomy" id="481181"/>
    <lineage>
        <taxon>Bacteria</taxon>
        <taxon>Pseudomonadati</taxon>
        <taxon>Pseudomonadota</taxon>
        <taxon>Alphaproteobacteria</taxon>
        <taxon>Rhodobacterales</taxon>
        <taxon>Roseobacteraceae</taxon>
        <taxon>Seohaeicola</taxon>
    </lineage>
</organism>
<name>A0ABW3T8Y0_9RHOB</name>
<protein>
    <recommendedName>
        <fullName evidence="3">HTH merR-type domain-containing protein</fullName>
    </recommendedName>
</protein>
<accession>A0ABW3T8Y0</accession>
<gene>
    <name evidence="1" type="ORF">ACFQ3C_01520</name>
</gene>
<comment type="caution">
    <text evidence="1">The sequence shown here is derived from an EMBL/GenBank/DDBJ whole genome shotgun (WGS) entry which is preliminary data.</text>
</comment>
<evidence type="ECO:0000313" key="2">
    <source>
        <dbReference type="Proteomes" id="UP001597151"/>
    </source>
</evidence>
<proteinExistence type="predicted"/>
<dbReference type="EMBL" id="JBHTKR010000001">
    <property type="protein sequence ID" value="MFD1193348.1"/>
    <property type="molecule type" value="Genomic_DNA"/>
</dbReference>